<proteinExistence type="predicted"/>
<gene>
    <name evidence="2" type="ORF">O181_044661</name>
</gene>
<feature type="region of interest" description="Disordered" evidence="1">
    <location>
        <begin position="27"/>
        <end position="75"/>
    </location>
</feature>
<reference evidence="2" key="1">
    <citation type="submission" date="2021-03" db="EMBL/GenBank/DDBJ databases">
        <title>Draft genome sequence of rust myrtle Austropuccinia psidii MF-1, a brazilian biotype.</title>
        <authorList>
            <person name="Quecine M.C."/>
            <person name="Pachon D.M.R."/>
            <person name="Bonatelli M.L."/>
            <person name="Correr F.H."/>
            <person name="Franceschini L.M."/>
            <person name="Leite T.F."/>
            <person name="Margarido G.R.A."/>
            <person name="Almeida C.A."/>
            <person name="Ferrarezi J.A."/>
            <person name="Labate C.A."/>
        </authorList>
    </citation>
    <scope>NUCLEOTIDE SEQUENCE</scope>
    <source>
        <strain evidence="2">MF-1</strain>
    </source>
</reference>
<organism evidence="2 3">
    <name type="scientific">Austropuccinia psidii MF-1</name>
    <dbReference type="NCBI Taxonomy" id="1389203"/>
    <lineage>
        <taxon>Eukaryota</taxon>
        <taxon>Fungi</taxon>
        <taxon>Dikarya</taxon>
        <taxon>Basidiomycota</taxon>
        <taxon>Pucciniomycotina</taxon>
        <taxon>Pucciniomycetes</taxon>
        <taxon>Pucciniales</taxon>
        <taxon>Sphaerophragmiaceae</taxon>
        <taxon>Austropuccinia</taxon>
    </lineage>
</organism>
<dbReference type="AlphaFoldDB" id="A0A9Q3DIS9"/>
<comment type="caution">
    <text evidence="2">The sequence shown here is derived from an EMBL/GenBank/DDBJ whole genome shotgun (WGS) entry which is preliminary data.</text>
</comment>
<sequence>MCVKEIDHPNEPIFDLLIFHEISNLSRTTNSNKGSENVGLSDASNPKQKQKHHPKAELAQDQMKAKNIVDQSKERGKIQDATLNYQFVKQGYERICSYVEDESNFNG</sequence>
<dbReference type="EMBL" id="AVOT02018232">
    <property type="protein sequence ID" value="MBW0504946.1"/>
    <property type="molecule type" value="Genomic_DNA"/>
</dbReference>
<evidence type="ECO:0000313" key="3">
    <source>
        <dbReference type="Proteomes" id="UP000765509"/>
    </source>
</evidence>
<protein>
    <submittedName>
        <fullName evidence="2">Uncharacterized protein</fullName>
    </submittedName>
</protein>
<dbReference type="Proteomes" id="UP000765509">
    <property type="component" value="Unassembled WGS sequence"/>
</dbReference>
<accession>A0A9Q3DIS9</accession>
<evidence type="ECO:0000256" key="1">
    <source>
        <dbReference type="SAM" id="MobiDB-lite"/>
    </source>
</evidence>
<keyword evidence="3" id="KW-1185">Reference proteome</keyword>
<evidence type="ECO:0000313" key="2">
    <source>
        <dbReference type="EMBL" id="MBW0504946.1"/>
    </source>
</evidence>
<name>A0A9Q3DIS9_9BASI</name>